<keyword evidence="10" id="KW-1185">Reference proteome</keyword>
<dbReference type="InterPro" id="IPR016064">
    <property type="entry name" value="NAD/diacylglycerol_kinase_sf"/>
</dbReference>
<comment type="similarity">
    <text evidence="1">Belongs to the NAD kinase family.</text>
</comment>
<dbReference type="GO" id="GO:0003951">
    <property type="term" value="F:NAD+ kinase activity"/>
    <property type="evidence" value="ECO:0007669"/>
    <property type="project" value="InterPro"/>
</dbReference>
<dbReference type="VEuPathDB" id="FungiDB:TRICI_006897"/>
<dbReference type="HAMAP" id="MF_00361">
    <property type="entry name" value="NAD_kinase"/>
    <property type="match status" value="1"/>
</dbReference>
<dbReference type="Pfam" id="PF20143">
    <property type="entry name" value="NAD_kinase_C"/>
    <property type="match status" value="1"/>
</dbReference>
<evidence type="ECO:0000313" key="10">
    <source>
        <dbReference type="Proteomes" id="UP000761534"/>
    </source>
</evidence>
<dbReference type="AlphaFoldDB" id="A0A642UBV8"/>
<dbReference type="EMBL" id="SWFS01000581">
    <property type="protein sequence ID" value="KAA8896402.1"/>
    <property type="molecule type" value="Genomic_DNA"/>
</dbReference>
<comment type="caution">
    <text evidence="9">The sequence shown here is derived from an EMBL/GenBank/DDBJ whole genome shotgun (WGS) entry which is preliminary data.</text>
</comment>
<dbReference type="InterPro" id="IPR002504">
    <property type="entry name" value="NADK"/>
</dbReference>
<name>A0A642UBV8_9ASCO</name>
<evidence type="ECO:0000256" key="1">
    <source>
        <dbReference type="ARBA" id="ARBA00010995"/>
    </source>
</evidence>
<organism evidence="9 10">
    <name type="scientific">Trichomonascus ciferrii</name>
    <dbReference type="NCBI Taxonomy" id="44093"/>
    <lineage>
        <taxon>Eukaryota</taxon>
        <taxon>Fungi</taxon>
        <taxon>Dikarya</taxon>
        <taxon>Ascomycota</taxon>
        <taxon>Saccharomycotina</taxon>
        <taxon>Dipodascomycetes</taxon>
        <taxon>Dipodascales</taxon>
        <taxon>Trichomonascaceae</taxon>
        <taxon>Trichomonascus</taxon>
        <taxon>Trichomonascus ciferrii complex</taxon>
    </lineage>
</organism>
<sequence>MNSKEGQQGGFRRGTLTTSSSGLNLNRMPYKFLDNSYYSNSGGHQRRDSKCLVHNLLSFNIPQPKPKEEESDPGSVAPSLLSDTSSTPVTRQSSNDALNLMSKDAISEMVLSVRDLSKNLSSVSMKLEFHNILIISKITDSSLVSVTRDLALWLLTIPAPNGALTVHIQDILRSNQSFEYDRLIEQHPEVKDRIKFWASNGCQNNPNKYDLVIALGGDGTVLYTSWLFQRIVPPVLCFSMGSLGFMTEFDYSRRKQIISSILENGVTCSLRMRFECTIMRARHRDGKEGHSLEDEIENVNETGVYKNHKAEKTICILNDVVVDRGPNPTMTSTVLFADNHYLTAIEADGVVIATPSGSTAYSLSAGGSLVHPDIPGMLISPICPHTLSFRPIVLPDSMVISVGVPYDARETAWCSFDGKSRFELYRGDFLSVTAARYPFPIIQNGNTSSSWFPRLSKTLHWNERKRQKPLG</sequence>
<keyword evidence="5" id="KW-0067">ATP-binding</keyword>
<dbReference type="GO" id="GO:0005524">
    <property type="term" value="F:ATP binding"/>
    <property type="evidence" value="ECO:0007669"/>
    <property type="project" value="UniProtKB-KW"/>
</dbReference>
<evidence type="ECO:0000256" key="5">
    <source>
        <dbReference type="ARBA" id="ARBA00022840"/>
    </source>
</evidence>
<dbReference type="PANTHER" id="PTHR20275:SF0">
    <property type="entry name" value="NAD KINASE"/>
    <property type="match status" value="1"/>
</dbReference>
<feature type="region of interest" description="Disordered" evidence="8">
    <location>
        <begin position="62"/>
        <end position="95"/>
    </location>
</feature>
<dbReference type="PANTHER" id="PTHR20275">
    <property type="entry name" value="NAD KINASE"/>
    <property type="match status" value="1"/>
</dbReference>
<feature type="compositionally biased region" description="Polar residues" evidence="8">
    <location>
        <begin position="81"/>
        <end position="95"/>
    </location>
</feature>
<evidence type="ECO:0000256" key="4">
    <source>
        <dbReference type="ARBA" id="ARBA00022777"/>
    </source>
</evidence>
<keyword evidence="4" id="KW-0418">Kinase</keyword>
<dbReference type="InterPro" id="IPR017438">
    <property type="entry name" value="ATP-NAD_kinase_N"/>
</dbReference>
<feature type="region of interest" description="Disordered" evidence="8">
    <location>
        <begin position="1"/>
        <end position="22"/>
    </location>
</feature>
<gene>
    <name evidence="9" type="ORF">TRICI_006897</name>
</gene>
<evidence type="ECO:0000313" key="9">
    <source>
        <dbReference type="EMBL" id="KAA8896402.1"/>
    </source>
</evidence>
<dbReference type="Gene3D" id="3.40.50.10330">
    <property type="entry name" value="Probable inorganic polyphosphate/atp-NAD kinase, domain 1"/>
    <property type="match status" value="1"/>
</dbReference>
<keyword evidence="7" id="KW-0520">NAD</keyword>
<keyword evidence="3" id="KW-0547">Nucleotide-binding</keyword>
<accession>A0A642UBV8</accession>
<dbReference type="Proteomes" id="UP000761534">
    <property type="component" value="Unassembled WGS sequence"/>
</dbReference>
<proteinExistence type="inferred from homology"/>
<dbReference type="FunFam" id="2.60.200.30:FF:000009">
    <property type="entry name" value="Poly(P)/ATP NAD kinase"/>
    <property type="match status" value="1"/>
</dbReference>
<dbReference type="GO" id="GO:0019674">
    <property type="term" value="P:NAD+ metabolic process"/>
    <property type="evidence" value="ECO:0007669"/>
    <property type="project" value="InterPro"/>
</dbReference>
<keyword evidence="2" id="KW-0808">Transferase</keyword>
<evidence type="ECO:0008006" key="11">
    <source>
        <dbReference type="Google" id="ProtNLM"/>
    </source>
</evidence>
<protein>
    <recommendedName>
        <fullName evidence="11">NAD+ kinase</fullName>
    </recommendedName>
</protein>
<evidence type="ECO:0000256" key="3">
    <source>
        <dbReference type="ARBA" id="ARBA00022741"/>
    </source>
</evidence>
<evidence type="ECO:0000256" key="7">
    <source>
        <dbReference type="ARBA" id="ARBA00023027"/>
    </source>
</evidence>
<dbReference type="Pfam" id="PF01513">
    <property type="entry name" value="NAD_kinase"/>
    <property type="match status" value="1"/>
</dbReference>
<reference evidence="9" key="1">
    <citation type="journal article" date="2019" name="G3 (Bethesda)">
        <title>Genome Assemblies of Two Rare Opportunistic Yeast Pathogens: Diutina rugosa (syn. Candida rugosa) and Trichomonascus ciferrii (syn. Candida ciferrii).</title>
        <authorList>
            <person name="Mixao V."/>
            <person name="Saus E."/>
            <person name="Hansen A.P."/>
            <person name="Lass-Florl C."/>
            <person name="Gabaldon T."/>
        </authorList>
    </citation>
    <scope>NUCLEOTIDE SEQUENCE</scope>
    <source>
        <strain evidence="9">CBS 4856</strain>
    </source>
</reference>
<dbReference type="SUPFAM" id="SSF111331">
    <property type="entry name" value="NAD kinase/diacylglycerol kinase-like"/>
    <property type="match status" value="1"/>
</dbReference>
<evidence type="ECO:0000256" key="8">
    <source>
        <dbReference type="SAM" id="MobiDB-lite"/>
    </source>
</evidence>
<dbReference type="Gene3D" id="2.60.200.30">
    <property type="entry name" value="Probable inorganic polyphosphate/atp-NAD kinase, domain 2"/>
    <property type="match status" value="1"/>
</dbReference>
<dbReference type="GO" id="GO:0006741">
    <property type="term" value="P:NADP+ biosynthetic process"/>
    <property type="evidence" value="ECO:0007669"/>
    <property type="project" value="InterPro"/>
</dbReference>
<evidence type="ECO:0000256" key="2">
    <source>
        <dbReference type="ARBA" id="ARBA00022679"/>
    </source>
</evidence>
<dbReference type="OrthoDB" id="24581at2759"/>
<keyword evidence="6" id="KW-0521">NADP</keyword>
<dbReference type="InterPro" id="IPR017437">
    <property type="entry name" value="ATP-NAD_kinase_PpnK-typ_C"/>
</dbReference>
<evidence type="ECO:0000256" key="6">
    <source>
        <dbReference type="ARBA" id="ARBA00022857"/>
    </source>
</evidence>